<organism evidence="2 3">
    <name type="scientific">Streptomyces bugieae</name>
    <dbReference type="NCBI Taxonomy" id="3098223"/>
    <lineage>
        <taxon>Bacteria</taxon>
        <taxon>Bacillati</taxon>
        <taxon>Actinomycetota</taxon>
        <taxon>Actinomycetes</taxon>
        <taxon>Kitasatosporales</taxon>
        <taxon>Streptomycetaceae</taxon>
        <taxon>Streptomyces</taxon>
    </lineage>
</organism>
<evidence type="ECO:0000313" key="2">
    <source>
        <dbReference type="EMBL" id="MEE4418102.1"/>
    </source>
</evidence>
<sequence length="50" mass="5442">MRRKERGSLTVGKLADFVVLSRDILRAAPQDIPGTIAETVVVGGDIVHQR</sequence>
<proteinExistence type="predicted"/>
<evidence type="ECO:0000313" key="3">
    <source>
        <dbReference type="Proteomes" id="UP001307760"/>
    </source>
</evidence>
<name>A0ABU7NI39_9ACTN</name>
<dbReference type="Proteomes" id="UP001307760">
    <property type="component" value="Unassembled WGS sequence"/>
</dbReference>
<protein>
    <submittedName>
        <fullName evidence="2">Amidohydrolase family protein</fullName>
    </submittedName>
</protein>
<dbReference type="SUPFAM" id="SSF51338">
    <property type="entry name" value="Composite domain of metallo-dependent hydrolases"/>
    <property type="match status" value="1"/>
</dbReference>
<evidence type="ECO:0000259" key="1">
    <source>
        <dbReference type="Pfam" id="PF07969"/>
    </source>
</evidence>
<comment type="caution">
    <text evidence="2">The sequence shown here is derived from an EMBL/GenBank/DDBJ whole genome shotgun (WGS) entry which is preliminary data.</text>
</comment>
<accession>A0ABU7NI39</accession>
<gene>
    <name evidence="2" type="ORF">V2J85_01890</name>
</gene>
<dbReference type="Gene3D" id="2.30.40.10">
    <property type="entry name" value="Urease, subunit C, domain 1"/>
    <property type="match status" value="1"/>
</dbReference>
<dbReference type="RefSeq" id="WP_261953444.1">
    <property type="nucleotide sequence ID" value="NZ_JAZBJP010000001.1"/>
</dbReference>
<reference evidence="2 3" key="1">
    <citation type="submission" date="2023-12" db="EMBL/GenBank/DDBJ databases">
        <title>30 novel species of actinomycetes from the DSMZ collection.</title>
        <authorList>
            <person name="Nouioui I."/>
        </authorList>
    </citation>
    <scope>NUCLEOTIDE SEQUENCE [LARGE SCALE GENOMIC DNA]</scope>
    <source>
        <strain evidence="2 3">DSM 41528</strain>
    </source>
</reference>
<dbReference type="InterPro" id="IPR011059">
    <property type="entry name" value="Metal-dep_hydrolase_composite"/>
</dbReference>
<keyword evidence="3" id="KW-1185">Reference proteome</keyword>
<dbReference type="EMBL" id="JAZBJP010000001">
    <property type="protein sequence ID" value="MEE4418102.1"/>
    <property type="molecule type" value="Genomic_DNA"/>
</dbReference>
<feature type="domain" description="Amidohydrolase 3" evidence="1">
    <location>
        <begin position="4"/>
        <end position="48"/>
    </location>
</feature>
<dbReference type="InterPro" id="IPR013108">
    <property type="entry name" value="Amidohydro_3"/>
</dbReference>
<dbReference type="Pfam" id="PF07969">
    <property type="entry name" value="Amidohydro_3"/>
    <property type="match status" value="1"/>
</dbReference>